<proteinExistence type="inferred from homology"/>
<keyword evidence="6 7" id="KW-0472">Membrane</keyword>
<gene>
    <name evidence="9" type="ORF">D1832_03435</name>
</gene>
<evidence type="ECO:0000256" key="5">
    <source>
        <dbReference type="ARBA" id="ARBA00022989"/>
    </source>
</evidence>
<evidence type="ECO:0000256" key="3">
    <source>
        <dbReference type="ARBA" id="ARBA00022475"/>
    </source>
</evidence>
<comment type="caution">
    <text evidence="9">The sequence shown here is derived from an EMBL/GenBank/DDBJ whole genome shotgun (WGS) entry which is preliminary data.</text>
</comment>
<feature type="transmembrane region" description="Helical" evidence="7">
    <location>
        <begin position="135"/>
        <end position="157"/>
    </location>
</feature>
<evidence type="ECO:0000313" key="10">
    <source>
        <dbReference type="Proteomes" id="UP000285376"/>
    </source>
</evidence>
<keyword evidence="5 7" id="KW-1133">Transmembrane helix</keyword>
<dbReference type="GO" id="GO:0022857">
    <property type="term" value="F:transmembrane transporter activity"/>
    <property type="evidence" value="ECO:0007669"/>
    <property type="project" value="InterPro"/>
</dbReference>
<dbReference type="AlphaFoldDB" id="A0A417Z8U9"/>
<dbReference type="Pfam" id="PF00528">
    <property type="entry name" value="BPD_transp_1"/>
    <property type="match status" value="1"/>
</dbReference>
<dbReference type="Proteomes" id="UP000285376">
    <property type="component" value="Unassembled WGS sequence"/>
</dbReference>
<organism evidence="9 10">
    <name type="scientific">Dermacoccus abyssi</name>
    <dbReference type="NCBI Taxonomy" id="322596"/>
    <lineage>
        <taxon>Bacteria</taxon>
        <taxon>Bacillati</taxon>
        <taxon>Actinomycetota</taxon>
        <taxon>Actinomycetes</taxon>
        <taxon>Micrococcales</taxon>
        <taxon>Dermacoccaceae</taxon>
        <taxon>Dermacoccus</taxon>
    </lineage>
</organism>
<dbReference type="SUPFAM" id="SSF161098">
    <property type="entry name" value="MetI-like"/>
    <property type="match status" value="1"/>
</dbReference>
<evidence type="ECO:0000256" key="2">
    <source>
        <dbReference type="ARBA" id="ARBA00022448"/>
    </source>
</evidence>
<accession>A0A417Z8U9</accession>
<dbReference type="EMBL" id="QWLM01000003">
    <property type="protein sequence ID" value="RHW47062.1"/>
    <property type="molecule type" value="Genomic_DNA"/>
</dbReference>
<evidence type="ECO:0000259" key="8">
    <source>
        <dbReference type="PROSITE" id="PS50928"/>
    </source>
</evidence>
<dbReference type="CDD" id="cd06261">
    <property type="entry name" value="TM_PBP2"/>
    <property type="match status" value="1"/>
</dbReference>
<evidence type="ECO:0000313" key="9">
    <source>
        <dbReference type="EMBL" id="RHW47062.1"/>
    </source>
</evidence>
<dbReference type="PROSITE" id="PS50928">
    <property type="entry name" value="ABC_TM1"/>
    <property type="match status" value="1"/>
</dbReference>
<comment type="similarity">
    <text evidence="7">Belongs to the binding-protein-dependent transport system permease family.</text>
</comment>
<feature type="transmembrane region" description="Helical" evidence="7">
    <location>
        <begin position="20"/>
        <end position="37"/>
    </location>
</feature>
<reference evidence="9 10" key="1">
    <citation type="submission" date="2018-08" db="EMBL/GenBank/DDBJ databases">
        <title>Whole genome sequence analysis of Dermacoccus abyssi bacteria isolated from Deep Mariana trench Micromonospora spp reveals genes involved in the environmental adaptation and production of secondary metabolites.</title>
        <authorList>
            <person name="Abdel-Mageed W.M."/>
            <person name="Lehri B."/>
            <person name="Nouioui I."/>
            <person name="Goodfellow I."/>
            <person name="Jaspars M."/>
            <person name="Karlyshev A."/>
        </authorList>
    </citation>
    <scope>NUCLEOTIDE SEQUENCE [LARGE SCALE GENOMIC DNA]</scope>
    <source>
        <strain evidence="9 10">MT1.1</strain>
    </source>
</reference>
<evidence type="ECO:0000256" key="7">
    <source>
        <dbReference type="RuleBase" id="RU363032"/>
    </source>
</evidence>
<dbReference type="InterPro" id="IPR035906">
    <property type="entry name" value="MetI-like_sf"/>
</dbReference>
<protein>
    <submittedName>
        <fullName evidence="9">Amino acid ABC transporter permease</fullName>
    </submittedName>
</protein>
<evidence type="ECO:0000256" key="4">
    <source>
        <dbReference type="ARBA" id="ARBA00022692"/>
    </source>
</evidence>
<dbReference type="GO" id="GO:0043190">
    <property type="term" value="C:ATP-binding cassette (ABC) transporter complex"/>
    <property type="evidence" value="ECO:0007669"/>
    <property type="project" value="InterPro"/>
</dbReference>
<feature type="transmembrane region" description="Helical" evidence="7">
    <location>
        <begin position="231"/>
        <end position="253"/>
    </location>
</feature>
<dbReference type="RefSeq" id="WP_118912632.1">
    <property type="nucleotide sequence ID" value="NZ_CBCRVH010000006.1"/>
</dbReference>
<keyword evidence="4 7" id="KW-0812">Transmembrane</keyword>
<dbReference type="InterPro" id="IPR010065">
    <property type="entry name" value="AA_ABC_transptr_permease_3TM"/>
</dbReference>
<dbReference type="GO" id="GO:0006865">
    <property type="term" value="P:amino acid transport"/>
    <property type="evidence" value="ECO:0007669"/>
    <property type="project" value="TreeGrafter"/>
</dbReference>
<dbReference type="PANTHER" id="PTHR30614">
    <property type="entry name" value="MEMBRANE COMPONENT OF AMINO ACID ABC TRANSPORTER"/>
    <property type="match status" value="1"/>
</dbReference>
<keyword evidence="3" id="KW-1003">Cell membrane</keyword>
<feature type="transmembrane region" description="Helical" evidence="7">
    <location>
        <begin position="102"/>
        <end position="123"/>
    </location>
</feature>
<evidence type="ECO:0000256" key="6">
    <source>
        <dbReference type="ARBA" id="ARBA00023136"/>
    </source>
</evidence>
<feature type="domain" description="ABC transmembrane type-1" evidence="8">
    <location>
        <begin position="68"/>
        <end position="257"/>
    </location>
</feature>
<dbReference type="InterPro" id="IPR000515">
    <property type="entry name" value="MetI-like"/>
</dbReference>
<name>A0A417Z8U9_9MICO</name>
<dbReference type="PANTHER" id="PTHR30614:SF21">
    <property type="entry name" value="AMINO ACID ABC TRANSPORTER PERMEASE"/>
    <property type="match status" value="1"/>
</dbReference>
<dbReference type="NCBIfam" id="TIGR01726">
    <property type="entry name" value="HEQRo_perm_3TM"/>
    <property type="match status" value="1"/>
</dbReference>
<feature type="transmembrane region" description="Helical" evidence="7">
    <location>
        <begin position="63"/>
        <end position="90"/>
    </location>
</feature>
<comment type="subcellular location">
    <subcellularLocation>
        <location evidence="1 7">Cell membrane</location>
        <topology evidence="1 7">Multi-pass membrane protein</topology>
    </subcellularLocation>
</comment>
<dbReference type="InterPro" id="IPR043429">
    <property type="entry name" value="ArtM/GltK/GlnP/TcyL/YhdX-like"/>
</dbReference>
<evidence type="ECO:0000256" key="1">
    <source>
        <dbReference type="ARBA" id="ARBA00004651"/>
    </source>
</evidence>
<dbReference type="Gene3D" id="1.10.3720.10">
    <property type="entry name" value="MetI-like"/>
    <property type="match status" value="1"/>
</dbReference>
<keyword evidence="2 7" id="KW-0813">Transport</keyword>
<sequence length="305" mass="32331">MSAGVLFDAPGPKARRRHMILTGVGVLLLAAVLWVVYKRLDDKGQFTAAMWKPFTDPELWKEYILPGLVGTLKAAFAGMIGATIFGVIFAMARMSQIKPLSWAAGVIVEFGRAVPVLLMMLFLYGALTRGGAEDIHAFIATVTALVIYNGSVVAEVIRSGVDQLPKGQREAGVAIGLTDSLTLRSILLPQAVTAMLPTLISQLVVILKDTALGYQVQYGEMLYKGKNASTIFANIVPTLIVIGTIYILLNYAISKVAVLAEKWLQNRGRVAEDSAQGGGPAGGVTAGVATVGAPGVDLAVHNKQL</sequence>